<proteinExistence type="predicted"/>
<accession>A0A075FI57</accession>
<protein>
    <submittedName>
        <fullName evidence="1">Uncharacterized protein</fullName>
    </submittedName>
</protein>
<evidence type="ECO:0000313" key="1">
    <source>
        <dbReference type="EMBL" id="AIE90788.1"/>
    </source>
</evidence>
<reference evidence="1" key="1">
    <citation type="journal article" date="2014" name="Genome Biol. Evol.">
        <title>Pangenome evidence for extensive interdomain horizontal transfer affecting lineage core and shell genes in uncultured planktonic thaumarchaeota and euryarchaeota.</title>
        <authorList>
            <person name="Deschamps P."/>
            <person name="Zivanovic Y."/>
            <person name="Moreira D."/>
            <person name="Rodriguez-Valera F."/>
            <person name="Lopez-Garcia P."/>
        </authorList>
    </citation>
    <scope>NUCLEOTIDE SEQUENCE</scope>
</reference>
<dbReference type="AlphaFoldDB" id="A0A075FI57"/>
<organism evidence="1">
    <name type="scientific">uncultured marine thaumarchaeote AD1000_06_F06</name>
    <dbReference type="NCBI Taxonomy" id="1455885"/>
    <lineage>
        <taxon>Archaea</taxon>
        <taxon>Nitrososphaerota</taxon>
        <taxon>environmental samples</taxon>
    </lineage>
</organism>
<name>A0A075FI57_9ARCH</name>
<sequence>MGLFNRKKSNETKTKCDVCGTELHDPERLKNT</sequence>
<dbReference type="EMBL" id="KF900318">
    <property type="protein sequence ID" value="AIE90788.1"/>
    <property type="molecule type" value="Genomic_DNA"/>
</dbReference>